<name>A0A8H3CBG7_9AGAM</name>
<dbReference type="GO" id="GO:0000030">
    <property type="term" value="F:mannosyltransferase activity"/>
    <property type="evidence" value="ECO:0007669"/>
    <property type="project" value="TreeGrafter"/>
</dbReference>
<evidence type="ECO:0000256" key="2">
    <source>
        <dbReference type="ARBA" id="ARBA00022679"/>
    </source>
</evidence>
<protein>
    <submittedName>
        <fullName evidence="4">Glycosyltransferase sugar-binding region containing DXD motif</fullName>
    </submittedName>
</protein>
<keyword evidence="2 4" id="KW-0808">Transferase</keyword>
<dbReference type="EMBL" id="CAJMWR010003959">
    <property type="protein sequence ID" value="CAE6476781.1"/>
    <property type="molecule type" value="Genomic_DNA"/>
</dbReference>
<dbReference type="AlphaFoldDB" id="A0A8H3CBG7"/>
<evidence type="ECO:0000313" key="4">
    <source>
        <dbReference type="EMBL" id="QRW24156.1"/>
    </source>
</evidence>
<gene>
    <name evidence="3" type="ORF">RDB_LOCUS125372</name>
    <name evidence="4" type="ORF">RhiXN_10480</name>
</gene>
<accession>A0A8H3CBG7</accession>
<dbReference type="InterPro" id="IPR029044">
    <property type="entry name" value="Nucleotide-diphossugar_trans"/>
</dbReference>
<dbReference type="PANTHER" id="PTHR32385:SF23">
    <property type="entry name" value="NUCLEOTIDE-DIPHOSPHO-SUGAR TRANSFERASE"/>
    <property type="match status" value="1"/>
</dbReference>
<reference evidence="4" key="1">
    <citation type="submission" date="2020-05" db="EMBL/GenBank/DDBJ databases">
        <title>Evolutionary and genomic comparisons of hybrid uninucleate and nonhybrid Rhizoctonia fungi.</title>
        <authorList>
            <person name="Li C."/>
            <person name="Chen X."/>
        </authorList>
    </citation>
    <scope>NUCLEOTIDE SEQUENCE</scope>
    <source>
        <strain evidence="4">AG-1 IA</strain>
    </source>
</reference>
<comment type="similarity">
    <text evidence="1">Belongs to the glycosyltransferase 32 family.</text>
</comment>
<reference evidence="3" key="2">
    <citation type="submission" date="2021-01" db="EMBL/GenBank/DDBJ databases">
        <authorList>
            <person name="Kaushik A."/>
        </authorList>
    </citation>
    <scope>NUCLEOTIDE SEQUENCE</scope>
    <source>
        <strain evidence="3">AG1-1A</strain>
    </source>
</reference>
<sequence>MRTVRILTKAYIRITVAAILMASLIALSLLEFGSTPIRSAICRSIYPEYASKTVYTTDLAPSINASSLMAHFLAIREGRAVSSSIVPGEIIHQSWKAQDVPPVYHSLVTSWRSAYSKWTYVLWDNGDNRALVETFYPEWLKAYEALPSDIYRAHFTRSLYMYTFGGIYADIDSEAVSPLDTLVKAQRFTGAPTAFLGTMETSSHKLHGIPNAFMAASAPGHPLWLIAAQDAVDWARARSWDHSVPAPGPEYISGSVSLRRSIINYSPSVLRSPVGAENNAFHPTSNEAIAPVVLFSPEVIYPFAWDRPRPHVLTAAQECVCWMALSTFNPERCKQMTGARWVVHYWKRNWKL</sequence>
<evidence type="ECO:0000313" key="3">
    <source>
        <dbReference type="EMBL" id="CAE6476781.1"/>
    </source>
</evidence>
<dbReference type="EMBL" id="CP059668">
    <property type="protein sequence ID" value="QRW24156.1"/>
    <property type="molecule type" value="Genomic_DNA"/>
</dbReference>
<dbReference type="InterPro" id="IPR051706">
    <property type="entry name" value="Glycosyltransferase_domain"/>
</dbReference>
<organism evidence="3 5">
    <name type="scientific">Rhizoctonia solani</name>
    <dbReference type="NCBI Taxonomy" id="456999"/>
    <lineage>
        <taxon>Eukaryota</taxon>
        <taxon>Fungi</taxon>
        <taxon>Dikarya</taxon>
        <taxon>Basidiomycota</taxon>
        <taxon>Agaricomycotina</taxon>
        <taxon>Agaricomycetes</taxon>
        <taxon>Cantharellales</taxon>
        <taxon>Ceratobasidiaceae</taxon>
        <taxon>Rhizoctonia</taxon>
    </lineage>
</organism>
<dbReference type="Pfam" id="PF04488">
    <property type="entry name" value="Gly_transf_sug"/>
    <property type="match status" value="1"/>
</dbReference>
<dbReference type="InterPro" id="IPR007577">
    <property type="entry name" value="GlycoTrfase_DXD_sugar-bd_CS"/>
</dbReference>
<dbReference type="PANTHER" id="PTHR32385">
    <property type="entry name" value="MANNOSYL PHOSPHORYLINOSITOL CERAMIDE SYNTHASE"/>
    <property type="match status" value="1"/>
</dbReference>
<evidence type="ECO:0000313" key="5">
    <source>
        <dbReference type="Proteomes" id="UP000663840"/>
    </source>
</evidence>
<dbReference type="Gene3D" id="3.90.550.20">
    <property type="match status" value="1"/>
</dbReference>
<proteinExistence type="inferred from homology"/>
<dbReference type="GO" id="GO:0051999">
    <property type="term" value="P:mannosyl-inositol phosphorylceramide biosynthetic process"/>
    <property type="evidence" value="ECO:0007669"/>
    <property type="project" value="TreeGrafter"/>
</dbReference>
<dbReference type="Proteomes" id="UP000663840">
    <property type="component" value="Unassembled WGS sequence"/>
</dbReference>
<dbReference type="GO" id="GO:0016020">
    <property type="term" value="C:membrane"/>
    <property type="evidence" value="ECO:0007669"/>
    <property type="project" value="GOC"/>
</dbReference>
<dbReference type="SUPFAM" id="SSF53448">
    <property type="entry name" value="Nucleotide-diphospho-sugar transferases"/>
    <property type="match status" value="1"/>
</dbReference>
<dbReference type="Proteomes" id="UP000650533">
    <property type="component" value="Chromosome 11"/>
</dbReference>
<evidence type="ECO:0000256" key="1">
    <source>
        <dbReference type="ARBA" id="ARBA00009003"/>
    </source>
</evidence>